<evidence type="ECO:0000313" key="14">
    <source>
        <dbReference type="Proteomes" id="UP000267035"/>
    </source>
</evidence>
<evidence type="ECO:0000259" key="12">
    <source>
        <dbReference type="Pfam" id="PF06750"/>
    </source>
</evidence>
<comment type="catalytic activity">
    <reaction evidence="9">
        <text>Typically cleaves a -Gly-|-Phe- bond to release an N-terminal, basic peptide of 5-8 residues from type IV prepilin, and then N-methylates the new N-terminal amino group, the methyl donor being S-adenosyl-L-methionine.</text>
        <dbReference type="EC" id="3.4.23.43"/>
    </reaction>
</comment>
<keyword evidence="9" id="KW-0808">Transferase</keyword>
<dbReference type="GO" id="GO:0008168">
    <property type="term" value="F:methyltransferase activity"/>
    <property type="evidence" value="ECO:0007669"/>
    <property type="project" value="UniProtKB-KW"/>
</dbReference>
<dbReference type="GO" id="GO:0032259">
    <property type="term" value="P:methylation"/>
    <property type="evidence" value="ECO:0007669"/>
    <property type="project" value="UniProtKB-KW"/>
</dbReference>
<feature type="domain" description="Prepilin type IV endopeptidase peptidase" evidence="11">
    <location>
        <begin position="137"/>
        <end position="245"/>
    </location>
</feature>
<organism evidence="13 14">
    <name type="scientific">Allofranklinella schreckenbergeri</name>
    <dbReference type="NCBI Taxonomy" id="1076744"/>
    <lineage>
        <taxon>Bacteria</taxon>
        <taxon>Pseudomonadati</taxon>
        <taxon>Pseudomonadota</taxon>
        <taxon>Betaproteobacteria</taxon>
        <taxon>Burkholderiales</taxon>
        <taxon>Comamonadaceae</taxon>
        <taxon>Allofranklinella</taxon>
    </lineage>
</organism>
<keyword evidence="9" id="KW-0511">Multifunctional enzyme</keyword>
<keyword evidence="4" id="KW-0997">Cell inner membrane</keyword>
<dbReference type="InterPro" id="IPR000045">
    <property type="entry name" value="Prepilin_IV_endopep_pep"/>
</dbReference>
<accession>A0A3M6Q5K2</accession>
<keyword evidence="7 10" id="KW-0472">Membrane</keyword>
<evidence type="ECO:0000256" key="5">
    <source>
        <dbReference type="ARBA" id="ARBA00022692"/>
    </source>
</evidence>
<evidence type="ECO:0000256" key="1">
    <source>
        <dbReference type="ARBA" id="ARBA00004429"/>
    </source>
</evidence>
<feature type="transmembrane region" description="Helical" evidence="10">
    <location>
        <begin position="182"/>
        <end position="204"/>
    </location>
</feature>
<keyword evidence="9" id="KW-0645">Protease</keyword>
<dbReference type="Gene3D" id="1.20.120.1220">
    <property type="match status" value="1"/>
</dbReference>
<evidence type="ECO:0000256" key="6">
    <source>
        <dbReference type="ARBA" id="ARBA00022989"/>
    </source>
</evidence>
<evidence type="ECO:0000256" key="8">
    <source>
        <dbReference type="RuleBase" id="RU003793"/>
    </source>
</evidence>
<evidence type="ECO:0000259" key="11">
    <source>
        <dbReference type="Pfam" id="PF01478"/>
    </source>
</evidence>
<evidence type="ECO:0000256" key="3">
    <source>
        <dbReference type="ARBA" id="ARBA00022475"/>
    </source>
</evidence>
<dbReference type="PANTHER" id="PTHR30487:SF0">
    <property type="entry name" value="PREPILIN LEADER PEPTIDASE_N-METHYLTRANSFERASE-RELATED"/>
    <property type="match status" value="1"/>
</dbReference>
<gene>
    <name evidence="13" type="ORF">EBQ25_09175</name>
</gene>
<dbReference type="InterPro" id="IPR050882">
    <property type="entry name" value="Prepilin_peptidase/N-MTase"/>
</dbReference>
<comment type="function">
    <text evidence="9">Plays an essential role in type IV pili and type II pseudopili formation by proteolytically removing the leader sequence from substrate proteins and subsequently monomethylating the alpha-amino group of the newly exposed N-terminal phenylalanine.</text>
</comment>
<comment type="caution">
    <text evidence="13">The sequence shown here is derived from an EMBL/GenBank/DDBJ whole genome shotgun (WGS) entry which is preliminary data.</text>
</comment>
<dbReference type="EMBL" id="RDQL01000012">
    <property type="protein sequence ID" value="RMW98457.1"/>
    <property type="molecule type" value="Genomic_DNA"/>
</dbReference>
<dbReference type="Pfam" id="PF01478">
    <property type="entry name" value="Peptidase_A24"/>
    <property type="match status" value="1"/>
</dbReference>
<protein>
    <recommendedName>
        <fullName evidence="9">Prepilin leader peptidase/N-methyltransferase</fullName>
        <ecNumber evidence="9">2.1.1.-</ecNumber>
        <ecNumber evidence="9">3.4.23.43</ecNumber>
    </recommendedName>
</protein>
<evidence type="ECO:0000256" key="7">
    <source>
        <dbReference type="ARBA" id="ARBA00023136"/>
    </source>
</evidence>
<keyword evidence="9" id="KW-0378">Hydrolase</keyword>
<dbReference type="GO" id="GO:0005886">
    <property type="term" value="C:plasma membrane"/>
    <property type="evidence" value="ECO:0007669"/>
    <property type="project" value="UniProtKB-SubCell"/>
</dbReference>
<dbReference type="PRINTS" id="PR00864">
    <property type="entry name" value="PREPILNPTASE"/>
</dbReference>
<feature type="transmembrane region" description="Helical" evidence="10">
    <location>
        <begin position="131"/>
        <end position="149"/>
    </location>
</feature>
<dbReference type="GO" id="GO:0004190">
    <property type="term" value="F:aspartic-type endopeptidase activity"/>
    <property type="evidence" value="ECO:0007669"/>
    <property type="project" value="UniProtKB-EC"/>
</dbReference>
<dbReference type="EC" id="3.4.23.43" evidence="9"/>
<keyword evidence="5 9" id="KW-0812">Transmembrane</keyword>
<keyword evidence="9" id="KW-0489">Methyltransferase</keyword>
<evidence type="ECO:0000313" key="13">
    <source>
        <dbReference type="EMBL" id="RMW98457.1"/>
    </source>
</evidence>
<dbReference type="InterPro" id="IPR014032">
    <property type="entry name" value="Peptidase_A24A_bac"/>
</dbReference>
<sequence>MTIDNPLAAAIFGIFGLLLGSFLNVVIYRLPVILKKNWRRDCVAYLREQGMDLAEEPEAPSFNLLTPRSRCRQCGHAISALENIPVLSYLVLGGKCRSCRTPIGIRYPMVEIATAVACALCGYHWGWSWAGLLWAGFCTAIITLVMIDWDTMLLPDDIVLPLLWAGLLASWGQWIATPLSASVLGAAVGYLSLWSVGALFKLLFKKEGMGHGDYKLLAAMGAWLGVGAIVPIVLFSSLVGACVGIALRLNSRLGQGQPMPYGPFLGGAGLIVLALSPATINQWIDRLILGG</sequence>
<dbReference type="PANTHER" id="PTHR30487">
    <property type="entry name" value="TYPE 4 PREPILIN-LIKE PROTEINS LEADER PEPTIDE-PROCESSING ENZYME"/>
    <property type="match status" value="1"/>
</dbReference>
<keyword evidence="14" id="KW-1185">Reference proteome</keyword>
<evidence type="ECO:0000256" key="9">
    <source>
        <dbReference type="RuleBase" id="RU003794"/>
    </source>
</evidence>
<dbReference type="Proteomes" id="UP000267035">
    <property type="component" value="Unassembled WGS sequence"/>
</dbReference>
<comment type="similarity">
    <text evidence="2 8">Belongs to the peptidase A24 family.</text>
</comment>
<feature type="transmembrane region" description="Helical" evidence="10">
    <location>
        <begin position="6"/>
        <end position="30"/>
    </location>
</feature>
<dbReference type="RefSeq" id="WP_122254310.1">
    <property type="nucleotide sequence ID" value="NZ_RDQL01000012.1"/>
</dbReference>
<feature type="transmembrane region" description="Helical" evidence="10">
    <location>
        <begin position="261"/>
        <end position="280"/>
    </location>
</feature>
<dbReference type="EC" id="2.1.1.-" evidence="9"/>
<feature type="domain" description="Prepilin peptidase A24 N-terminal" evidence="12">
    <location>
        <begin position="14"/>
        <end position="124"/>
    </location>
</feature>
<name>A0A3M6Q5K2_9BURK</name>
<dbReference type="GO" id="GO:0006465">
    <property type="term" value="P:signal peptide processing"/>
    <property type="evidence" value="ECO:0007669"/>
    <property type="project" value="TreeGrafter"/>
</dbReference>
<dbReference type="Pfam" id="PF06750">
    <property type="entry name" value="A24_N_bact"/>
    <property type="match status" value="1"/>
</dbReference>
<proteinExistence type="inferred from homology"/>
<dbReference type="AlphaFoldDB" id="A0A3M6Q5K2"/>
<keyword evidence="3" id="KW-1003">Cell membrane</keyword>
<dbReference type="InterPro" id="IPR010627">
    <property type="entry name" value="Prepilin_pept_A24_N"/>
</dbReference>
<keyword evidence="6 10" id="KW-1133">Transmembrane helix</keyword>
<evidence type="ECO:0000256" key="2">
    <source>
        <dbReference type="ARBA" id="ARBA00005801"/>
    </source>
</evidence>
<feature type="transmembrane region" description="Helical" evidence="10">
    <location>
        <begin position="216"/>
        <end position="249"/>
    </location>
</feature>
<evidence type="ECO:0000256" key="10">
    <source>
        <dbReference type="SAM" id="Phobius"/>
    </source>
</evidence>
<reference evidence="13 14" key="1">
    <citation type="submission" date="2018-10" db="EMBL/GenBank/DDBJ databases">
        <title>Comamonadaceae CDC group NO-1 genome sequencing and assembly.</title>
        <authorList>
            <person name="Bernier A.-M."/>
            <person name="Bernard K."/>
        </authorList>
    </citation>
    <scope>NUCLEOTIDE SEQUENCE [LARGE SCALE GENOMIC DNA]</scope>
    <source>
        <strain evidence="13 14">NML161473</strain>
    </source>
</reference>
<comment type="subcellular location">
    <subcellularLocation>
        <location evidence="1">Cell inner membrane</location>
        <topology evidence="1">Multi-pass membrane protein</topology>
    </subcellularLocation>
    <subcellularLocation>
        <location evidence="9">Cell membrane</location>
        <topology evidence="9">Multi-pass membrane protein</topology>
    </subcellularLocation>
</comment>
<evidence type="ECO:0000256" key="4">
    <source>
        <dbReference type="ARBA" id="ARBA00022519"/>
    </source>
</evidence>